<evidence type="ECO:0000313" key="4">
    <source>
        <dbReference type="EMBL" id="SFO76884.1"/>
    </source>
</evidence>
<evidence type="ECO:0000313" key="5">
    <source>
        <dbReference type="Proteomes" id="UP000199236"/>
    </source>
</evidence>
<evidence type="ECO:0000256" key="1">
    <source>
        <dbReference type="ARBA" id="ARBA00023002"/>
    </source>
</evidence>
<sequence>MSHIHWLGAGLSSVPGIRRLISKNREITLWNRTLSKAEAATQGLSGSFDVKEFTLDALSAELKPGDVAVSMLPATMHLQIAELCLEKDAHFVSSSYVSPEMAALDEKAKAKGLTFVNEVGLDPGLDHLLAHLLMSDYKASDAYDPANSHEFRSFCGGFPAVANDFRYKFSWSPLGVLKALKSPAKAIMGGKEVNTQKPWDAISDYSANLPGGAEVFQSYPNRNSLPFMQAYGMGSDWNVHTFVRGTLRLDGWSDAWADIFHFVENELAGPDGDAKLAAMSEQLWTDYAYDEGEPDRVVLVVDLKASKDGKVVWHKDYALDSKGSKEFSAMARLVSITVSLAVETVLEGSLPAGVSAAPSDPTTIHRWFEEIKAHGDEFHLTEHVS</sequence>
<dbReference type="AlphaFoldDB" id="A0A1I5JVM2"/>
<dbReference type="GO" id="GO:0019878">
    <property type="term" value="P:lysine biosynthetic process via aminoadipic acid"/>
    <property type="evidence" value="ECO:0007669"/>
    <property type="project" value="TreeGrafter"/>
</dbReference>
<keyword evidence="5" id="KW-1185">Reference proteome</keyword>
<dbReference type="InterPro" id="IPR005097">
    <property type="entry name" value="Sacchrp_dh_NADP-bd"/>
</dbReference>
<protein>
    <submittedName>
        <fullName evidence="4">Saccharopine dehydrogenase (NADP+, L-glutamate forming)</fullName>
    </submittedName>
</protein>
<feature type="domain" description="Saccharopine dehydrogenase NADP binding" evidence="2">
    <location>
        <begin position="4"/>
        <end position="116"/>
    </location>
</feature>
<dbReference type="SUPFAM" id="SSF51735">
    <property type="entry name" value="NAD(P)-binding Rossmann-fold domains"/>
    <property type="match status" value="1"/>
</dbReference>
<name>A0A1I5JVM2_9HYPH</name>
<dbReference type="OrthoDB" id="973788at2"/>
<evidence type="ECO:0000259" key="2">
    <source>
        <dbReference type="Pfam" id="PF03435"/>
    </source>
</evidence>
<proteinExistence type="predicted"/>
<dbReference type="GO" id="GO:0004753">
    <property type="term" value="F:saccharopine dehydrogenase activity"/>
    <property type="evidence" value="ECO:0007669"/>
    <property type="project" value="TreeGrafter"/>
</dbReference>
<dbReference type="InterPro" id="IPR051168">
    <property type="entry name" value="AASS"/>
</dbReference>
<organism evidence="4 5">
    <name type="scientific">Cohaesibacter marisflavi</name>
    <dbReference type="NCBI Taxonomy" id="655353"/>
    <lineage>
        <taxon>Bacteria</taxon>
        <taxon>Pseudomonadati</taxon>
        <taxon>Pseudomonadota</taxon>
        <taxon>Alphaproteobacteria</taxon>
        <taxon>Hyphomicrobiales</taxon>
        <taxon>Cohaesibacteraceae</taxon>
    </lineage>
</organism>
<feature type="domain" description="Saccharopine dehydrogenase-like C-terminal" evidence="3">
    <location>
        <begin position="120"/>
        <end position="375"/>
    </location>
</feature>
<dbReference type="STRING" id="655353.SAMN04488056_112125"/>
<dbReference type="EMBL" id="FOVR01000012">
    <property type="protein sequence ID" value="SFO76884.1"/>
    <property type="molecule type" value="Genomic_DNA"/>
</dbReference>
<dbReference type="PANTHER" id="PTHR11133">
    <property type="entry name" value="SACCHAROPINE DEHYDROGENASE"/>
    <property type="match status" value="1"/>
</dbReference>
<accession>A0A1I5JVM2</accession>
<dbReference type="InterPro" id="IPR036291">
    <property type="entry name" value="NAD(P)-bd_dom_sf"/>
</dbReference>
<dbReference type="SUPFAM" id="SSF55347">
    <property type="entry name" value="Glyceraldehyde-3-phosphate dehydrogenase-like, C-terminal domain"/>
    <property type="match status" value="1"/>
</dbReference>
<gene>
    <name evidence="4" type="ORF">SAMN04488056_112125</name>
</gene>
<dbReference type="InterPro" id="IPR032095">
    <property type="entry name" value="Sacchrp_dh-like_C"/>
</dbReference>
<dbReference type="Pfam" id="PF16653">
    <property type="entry name" value="Sacchrp_dh_C"/>
    <property type="match status" value="1"/>
</dbReference>
<dbReference type="Gene3D" id="3.40.50.720">
    <property type="entry name" value="NAD(P)-binding Rossmann-like Domain"/>
    <property type="match status" value="1"/>
</dbReference>
<dbReference type="Pfam" id="PF03435">
    <property type="entry name" value="Sacchrp_dh_NADP"/>
    <property type="match status" value="1"/>
</dbReference>
<dbReference type="RefSeq" id="WP_090074806.1">
    <property type="nucleotide sequence ID" value="NZ_FOVR01000012.1"/>
</dbReference>
<dbReference type="Proteomes" id="UP000199236">
    <property type="component" value="Unassembled WGS sequence"/>
</dbReference>
<evidence type="ECO:0000259" key="3">
    <source>
        <dbReference type="Pfam" id="PF16653"/>
    </source>
</evidence>
<dbReference type="Gene3D" id="3.30.360.10">
    <property type="entry name" value="Dihydrodipicolinate Reductase, domain 2"/>
    <property type="match status" value="1"/>
</dbReference>
<reference evidence="4 5" key="1">
    <citation type="submission" date="2016-10" db="EMBL/GenBank/DDBJ databases">
        <authorList>
            <person name="de Groot N.N."/>
        </authorList>
    </citation>
    <scope>NUCLEOTIDE SEQUENCE [LARGE SCALE GENOMIC DNA]</scope>
    <source>
        <strain evidence="4 5">CGMCC 1.9157</strain>
    </source>
</reference>
<dbReference type="GO" id="GO:0005737">
    <property type="term" value="C:cytoplasm"/>
    <property type="evidence" value="ECO:0007669"/>
    <property type="project" value="TreeGrafter"/>
</dbReference>
<keyword evidence="1" id="KW-0560">Oxidoreductase</keyword>
<dbReference type="PANTHER" id="PTHR11133:SF22">
    <property type="entry name" value="ALPHA-AMINOADIPIC SEMIALDEHYDE SYNTHASE, MITOCHONDRIAL"/>
    <property type="match status" value="1"/>
</dbReference>